<dbReference type="NCBIfam" id="NF033550">
    <property type="entry name" value="transpos_ISL3"/>
    <property type="match status" value="1"/>
</dbReference>
<name>T1BWR9_9ZZZZ</name>
<reference evidence="4" key="2">
    <citation type="journal article" date="2014" name="ISME J.">
        <title>Microbial stratification in low pH oxic and suboxic macroscopic growths along an acid mine drainage.</title>
        <authorList>
            <person name="Mendez-Garcia C."/>
            <person name="Mesa V."/>
            <person name="Sprenger R.R."/>
            <person name="Richter M."/>
            <person name="Diez M.S."/>
            <person name="Solano J."/>
            <person name="Bargiela R."/>
            <person name="Golyshina O.V."/>
            <person name="Manteca A."/>
            <person name="Ramos J.L."/>
            <person name="Gallego J.R."/>
            <person name="Llorente I."/>
            <person name="Martins Dos Santos V.A."/>
            <person name="Jensen O.N."/>
            <person name="Pelaez A.I."/>
            <person name="Sanchez J."/>
            <person name="Ferrer M."/>
        </authorList>
    </citation>
    <scope>NUCLEOTIDE SEQUENCE</scope>
</reference>
<feature type="domain" description="Transposase IS204/IS1001/IS1096/IS1165 helix-turn-helix" evidence="2">
    <location>
        <begin position="84"/>
        <end position="134"/>
    </location>
</feature>
<dbReference type="InterPro" id="IPR032877">
    <property type="entry name" value="Transposase_HTH"/>
</dbReference>
<dbReference type="Pfam" id="PF14690">
    <property type="entry name" value="Zn_ribbon_ISL3"/>
    <property type="match status" value="1"/>
</dbReference>
<evidence type="ECO:0000259" key="1">
    <source>
        <dbReference type="Pfam" id="PF01610"/>
    </source>
</evidence>
<dbReference type="Pfam" id="PF13542">
    <property type="entry name" value="HTH_Tnp_ISL3"/>
    <property type="match status" value="1"/>
</dbReference>
<dbReference type="InterPro" id="IPR002560">
    <property type="entry name" value="Transposase_DDE"/>
</dbReference>
<protein>
    <submittedName>
        <fullName evidence="4">Transposase, IS204/IS1001/IS1096/IS1165 family protein</fullName>
    </submittedName>
</protein>
<accession>T1BWR9</accession>
<reference evidence="4" key="1">
    <citation type="submission" date="2013-08" db="EMBL/GenBank/DDBJ databases">
        <authorList>
            <person name="Mendez C."/>
            <person name="Richter M."/>
            <person name="Ferrer M."/>
            <person name="Sanchez J."/>
        </authorList>
    </citation>
    <scope>NUCLEOTIDE SEQUENCE</scope>
</reference>
<organism evidence="4">
    <name type="scientific">mine drainage metagenome</name>
    <dbReference type="NCBI Taxonomy" id="410659"/>
    <lineage>
        <taxon>unclassified sequences</taxon>
        <taxon>metagenomes</taxon>
        <taxon>ecological metagenomes</taxon>
    </lineage>
</organism>
<dbReference type="Pfam" id="PF01610">
    <property type="entry name" value="DDE_Tnp_ISL3"/>
    <property type="match status" value="1"/>
</dbReference>
<dbReference type="InterPro" id="IPR047951">
    <property type="entry name" value="Transpos_ISL3"/>
</dbReference>
<dbReference type="EMBL" id="AUZX01002188">
    <property type="protein sequence ID" value="EQD77416.1"/>
    <property type="molecule type" value="Genomic_DNA"/>
</dbReference>
<feature type="domain" description="Transposase IS204/IS1001/IS1096/IS1165 zinc-finger" evidence="3">
    <location>
        <begin position="34"/>
        <end position="78"/>
    </location>
</feature>
<comment type="caution">
    <text evidence="4">The sequence shown here is derived from an EMBL/GenBank/DDBJ whole genome shotgun (WGS) entry which is preliminary data.</text>
</comment>
<sequence>MPANILNLPGYRVLAVKETEHDYHVKAETDSHAGLCPACNSRDVVGYGRIEVLVHDLAMHGKRVGIYVDARRLRCKGCSKTFMETLPGVNPNRWMTNRLVKWIGPQSLRRTFTSIAEEVGVTEGTIRNVFSDHVNELERSVRFETPIWMGIDEIHIIGQPRAVISNLKNNTAVNLLPNRLKKTVAAYLAGLAGKEDVRYVAIDMWDQYRDAVHEVLPGATVVVDKFHVQRMGNNALDEFRRSLGRDHHNDAMRRKVAGVKKDLYLFRKRERDLSERERLLLSGWLNNIPELAEAYQLKEAYYDIYEASTKQEAGARFDDWARRVGPELRPAFAPILTAWRNWQPQILAYFDHRITNAFTESLNNLIRVMNRLGRGYSFEVLRARILFTKGSHSMAARPSFRRRDWGLPEGAVGYAIASRPGKDVASDTINYGVDINKLVALIEAGKI</sequence>
<proteinExistence type="predicted"/>
<gene>
    <name evidence="4" type="ORF">B1A_02970</name>
</gene>
<evidence type="ECO:0000313" key="4">
    <source>
        <dbReference type="EMBL" id="EQD77416.1"/>
    </source>
</evidence>
<dbReference type="PANTHER" id="PTHR33498">
    <property type="entry name" value="TRANSPOSASE FOR INSERTION SEQUENCE ELEMENT IS1557"/>
    <property type="match status" value="1"/>
</dbReference>
<evidence type="ECO:0000259" key="3">
    <source>
        <dbReference type="Pfam" id="PF14690"/>
    </source>
</evidence>
<dbReference type="PANTHER" id="PTHR33498:SF1">
    <property type="entry name" value="TRANSPOSASE FOR INSERTION SEQUENCE ELEMENT IS1557"/>
    <property type="match status" value="1"/>
</dbReference>
<evidence type="ECO:0000259" key="2">
    <source>
        <dbReference type="Pfam" id="PF13542"/>
    </source>
</evidence>
<dbReference type="InterPro" id="IPR029261">
    <property type="entry name" value="Transposase_Znf"/>
</dbReference>
<dbReference type="AlphaFoldDB" id="T1BWR9"/>
<feature type="domain" description="Transposase IS204/IS1001/IS1096/IS1165 DDE" evidence="1">
    <location>
        <begin position="149"/>
        <end position="385"/>
    </location>
</feature>